<dbReference type="KEGG" id="orz:FNH13_08365"/>
<accession>A0A516GA02</accession>
<evidence type="ECO:0000313" key="2">
    <source>
        <dbReference type="EMBL" id="QDO88354.1"/>
    </source>
</evidence>
<evidence type="ECO:0000256" key="1">
    <source>
        <dbReference type="SAM" id="MobiDB-lite"/>
    </source>
</evidence>
<dbReference type="RefSeq" id="WP_143783032.1">
    <property type="nucleotide sequence ID" value="NZ_CP041616.1"/>
</dbReference>
<dbReference type="Proteomes" id="UP000315395">
    <property type="component" value="Chromosome"/>
</dbReference>
<reference evidence="2 3" key="1">
    <citation type="submission" date="2019-07" db="EMBL/GenBank/DDBJ databases">
        <title>complete genome sequencing of Ornithinimicrobium sp. H23M54.</title>
        <authorList>
            <person name="Bae J.-W."/>
            <person name="Lee S.-Y."/>
        </authorList>
    </citation>
    <scope>NUCLEOTIDE SEQUENCE [LARGE SCALE GENOMIC DNA]</scope>
    <source>
        <strain evidence="2 3">H23M54</strain>
    </source>
</reference>
<gene>
    <name evidence="2" type="ORF">FNH13_08365</name>
</gene>
<sequence length="92" mass="10449">MWAIWDRKDRFFITVPMTRREAEAWQTEHLLPRYVIKRVTTEDAKGPDRSGNSSQGSDNYLDAGVDGDVTASIPREGIQHHDGRAPDDPRIA</sequence>
<organism evidence="2 3">
    <name type="scientific">Ornithinimicrobium ciconiae</name>
    <dbReference type="NCBI Taxonomy" id="2594265"/>
    <lineage>
        <taxon>Bacteria</taxon>
        <taxon>Bacillati</taxon>
        <taxon>Actinomycetota</taxon>
        <taxon>Actinomycetes</taxon>
        <taxon>Micrococcales</taxon>
        <taxon>Ornithinimicrobiaceae</taxon>
        <taxon>Ornithinimicrobium</taxon>
    </lineage>
</organism>
<feature type="compositionally biased region" description="Basic and acidic residues" evidence="1">
    <location>
        <begin position="77"/>
        <end position="92"/>
    </location>
</feature>
<dbReference type="EMBL" id="CP041616">
    <property type="protein sequence ID" value="QDO88354.1"/>
    <property type="molecule type" value="Genomic_DNA"/>
</dbReference>
<keyword evidence="3" id="KW-1185">Reference proteome</keyword>
<dbReference type="AlphaFoldDB" id="A0A516GA02"/>
<protein>
    <submittedName>
        <fullName evidence="2">Uncharacterized protein</fullName>
    </submittedName>
</protein>
<feature type="region of interest" description="Disordered" evidence="1">
    <location>
        <begin position="38"/>
        <end position="92"/>
    </location>
</feature>
<proteinExistence type="predicted"/>
<feature type="compositionally biased region" description="Basic and acidic residues" evidence="1">
    <location>
        <begin position="39"/>
        <end position="48"/>
    </location>
</feature>
<evidence type="ECO:0000313" key="3">
    <source>
        <dbReference type="Proteomes" id="UP000315395"/>
    </source>
</evidence>
<name>A0A516GA02_9MICO</name>